<keyword evidence="4" id="KW-1185">Reference proteome</keyword>
<protein>
    <submittedName>
        <fullName evidence="3">AGE family epimerase/isomerase</fullName>
    </submittedName>
</protein>
<evidence type="ECO:0000256" key="2">
    <source>
        <dbReference type="ARBA" id="ARBA00023235"/>
    </source>
</evidence>
<keyword evidence="2 3" id="KW-0413">Isomerase</keyword>
<dbReference type="PANTHER" id="PTHR15108">
    <property type="entry name" value="N-ACYLGLUCOSAMINE-2-EPIMERASE"/>
    <property type="match status" value="1"/>
</dbReference>
<proteinExistence type="inferred from homology"/>
<dbReference type="InterPro" id="IPR012341">
    <property type="entry name" value="6hp_glycosidase-like_sf"/>
</dbReference>
<name>A0A4R0P979_9HYPH</name>
<comment type="caution">
    <text evidence="3">The sequence shown here is derived from an EMBL/GenBank/DDBJ whole genome shotgun (WGS) entry which is preliminary data.</text>
</comment>
<evidence type="ECO:0000313" key="4">
    <source>
        <dbReference type="Proteomes" id="UP000291301"/>
    </source>
</evidence>
<dbReference type="OrthoDB" id="9806359at2"/>
<dbReference type="EMBL" id="SJST01000007">
    <property type="protein sequence ID" value="TCD12302.1"/>
    <property type="molecule type" value="Genomic_DNA"/>
</dbReference>
<dbReference type="SUPFAM" id="SSF48208">
    <property type="entry name" value="Six-hairpin glycosidases"/>
    <property type="match status" value="1"/>
</dbReference>
<dbReference type="RefSeq" id="WP_131570368.1">
    <property type="nucleotide sequence ID" value="NZ_JAINFK010000005.1"/>
</dbReference>
<dbReference type="InterPro" id="IPR010819">
    <property type="entry name" value="AGE/CE"/>
</dbReference>
<reference evidence="3 4" key="1">
    <citation type="journal article" date="2015" name="Antonie Van Leeuwenhoek">
        <title>Oricola cellulosilytica gen. nov., sp. nov., a cellulose-degrading bacterium of the family Phyllobacteriaceae isolated from surface seashore water, and emended descriptions of Mesorhizobium loti and Phyllobacterium myrsinacearum.</title>
        <authorList>
            <person name="Hameed A."/>
            <person name="Shahina M."/>
            <person name="Lai W.A."/>
            <person name="Lin S.Y."/>
            <person name="Young L.S."/>
            <person name="Liu Y.C."/>
            <person name="Hsu Y.H."/>
            <person name="Young C.C."/>
        </authorList>
    </citation>
    <scope>NUCLEOTIDE SEQUENCE [LARGE SCALE GENOMIC DNA]</scope>
    <source>
        <strain evidence="3 4">KCTC 52183</strain>
    </source>
</reference>
<organism evidence="3 4">
    <name type="scientific">Oricola cellulosilytica</name>
    <dbReference type="NCBI Taxonomy" id="1429082"/>
    <lineage>
        <taxon>Bacteria</taxon>
        <taxon>Pseudomonadati</taxon>
        <taxon>Pseudomonadota</taxon>
        <taxon>Alphaproteobacteria</taxon>
        <taxon>Hyphomicrobiales</taxon>
        <taxon>Ahrensiaceae</taxon>
        <taxon>Oricola</taxon>
    </lineage>
</organism>
<sequence>MTDGSSNGRKWAGLAYHRAWLLDQASGLFEFFERDSIDPRGGFHQLDNTGRPILREGSHGGRPAREIHATCRMVHCFAIGRLLGRPGTDRFIDHGMEFIWTSHRDRVNGGYFWGIGDAGPSDPLKQAYGHAFVLLAASSAKVVGHPDADRLLADVSEVLHTRFWEADRGAFAEEFAADWSPISSYRGQNSNMHMTEALMAAHEATGDTSYLEMAESAATLVIRRLAAEQGWRVAEHFDEAWKLDRDYANGDVFRPFGTTPGHSLEWARLLLQLWEMTGRRANWLPEATKALFAQATADSWDSENGGFFYTLDWSGEPSLRNRLWWPCAEGIGAAAFLNAIDGAPEYEIWYRRIWDFVAGKLIDQENGGWRTEPEESRRLSKLFDGKPDLYHALQACLIPLLPTAGTITHGLLNEGLS</sequence>
<evidence type="ECO:0000313" key="3">
    <source>
        <dbReference type="EMBL" id="TCD12302.1"/>
    </source>
</evidence>
<dbReference type="Pfam" id="PF07221">
    <property type="entry name" value="GlcNAc_2-epim"/>
    <property type="match status" value="1"/>
</dbReference>
<comment type="similarity">
    <text evidence="1">Belongs to the N-acylglucosamine 2-epimerase family.</text>
</comment>
<dbReference type="GO" id="GO:0005975">
    <property type="term" value="P:carbohydrate metabolic process"/>
    <property type="evidence" value="ECO:0007669"/>
    <property type="project" value="InterPro"/>
</dbReference>
<dbReference type="Gene3D" id="1.50.10.10">
    <property type="match status" value="1"/>
</dbReference>
<dbReference type="InterPro" id="IPR008928">
    <property type="entry name" value="6-hairpin_glycosidase_sf"/>
</dbReference>
<evidence type="ECO:0000256" key="1">
    <source>
        <dbReference type="ARBA" id="ARBA00008558"/>
    </source>
</evidence>
<dbReference type="Proteomes" id="UP000291301">
    <property type="component" value="Unassembled WGS sequence"/>
</dbReference>
<dbReference type="GO" id="GO:0016853">
    <property type="term" value="F:isomerase activity"/>
    <property type="evidence" value="ECO:0007669"/>
    <property type="project" value="UniProtKB-KW"/>
</dbReference>
<accession>A0A4R0P979</accession>
<dbReference type="AlphaFoldDB" id="A0A4R0P979"/>
<gene>
    <name evidence="3" type="ORF">E0D97_14880</name>
</gene>